<sequence length="90" mass="10423">MTKKKLKYTPTNLKKLENVFKEAGYKIIYEKGHFNSGYCIVNERNTIVINKFYKTDTRIGCLLSILNEIEVETEGMEITTLTFYQGLMAS</sequence>
<evidence type="ECO:0000313" key="2">
    <source>
        <dbReference type="Proteomes" id="UP001060919"/>
    </source>
</evidence>
<dbReference type="KEGG" id="aup:AsAng_0048920"/>
<dbReference type="RefSeq" id="WP_264789354.1">
    <property type="nucleotide sequence ID" value="NZ_AP026867.1"/>
</dbReference>
<protein>
    <submittedName>
        <fullName evidence="1">Uncharacterized protein</fullName>
    </submittedName>
</protein>
<organism evidence="1 2">
    <name type="scientific">Aureispira anguillae</name>
    <dbReference type="NCBI Taxonomy" id="2864201"/>
    <lineage>
        <taxon>Bacteria</taxon>
        <taxon>Pseudomonadati</taxon>
        <taxon>Bacteroidota</taxon>
        <taxon>Saprospiria</taxon>
        <taxon>Saprospirales</taxon>
        <taxon>Saprospiraceae</taxon>
        <taxon>Aureispira</taxon>
    </lineage>
</organism>
<name>A0A915YJ21_9BACT</name>
<dbReference type="AlphaFoldDB" id="A0A915YJ21"/>
<keyword evidence="2" id="KW-1185">Reference proteome</keyword>
<proteinExistence type="predicted"/>
<accession>A0A915YJ21</accession>
<gene>
    <name evidence="1" type="ORF">AsAng_0048920</name>
</gene>
<reference evidence="1" key="1">
    <citation type="submission" date="2022-09" db="EMBL/GenBank/DDBJ databases">
        <title>Aureispira anguillicida sp. nov., isolated from Leptocephalus of Japanese eel Anguilla japonica.</title>
        <authorList>
            <person name="Yuasa K."/>
            <person name="Mekata T."/>
            <person name="Ikunari K."/>
        </authorList>
    </citation>
    <scope>NUCLEOTIDE SEQUENCE</scope>
    <source>
        <strain evidence="1">EL160426</strain>
    </source>
</reference>
<dbReference type="EMBL" id="AP026867">
    <property type="protein sequence ID" value="BDS14120.1"/>
    <property type="molecule type" value="Genomic_DNA"/>
</dbReference>
<evidence type="ECO:0000313" key="1">
    <source>
        <dbReference type="EMBL" id="BDS14120.1"/>
    </source>
</evidence>
<dbReference type="Proteomes" id="UP001060919">
    <property type="component" value="Chromosome"/>
</dbReference>